<dbReference type="EMBL" id="CABVQD010000037">
    <property type="protein sequence ID" value="VWC36599.1"/>
    <property type="molecule type" value="Genomic_DNA"/>
</dbReference>
<dbReference type="SUPFAM" id="SSF52499">
    <property type="entry name" value="Isochorismatase-like hydrolases"/>
    <property type="match status" value="1"/>
</dbReference>
<dbReference type="AlphaFoldDB" id="A0A6J5F8U8"/>
<keyword evidence="1 3" id="KW-0378">Hydrolase</keyword>
<organism evidence="3 4">
    <name type="scientific">Burkholderia paludis</name>
    <dbReference type="NCBI Taxonomy" id="1506587"/>
    <lineage>
        <taxon>Bacteria</taxon>
        <taxon>Pseudomonadati</taxon>
        <taxon>Pseudomonadota</taxon>
        <taxon>Betaproteobacteria</taxon>
        <taxon>Burkholderiales</taxon>
        <taxon>Burkholderiaceae</taxon>
        <taxon>Burkholderia</taxon>
        <taxon>Burkholderia cepacia complex</taxon>
    </lineage>
</organism>
<evidence type="ECO:0000313" key="4">
    <source>
        <dbReference type="Proteomes" id="UP000494330"/>
    </source>
</evidence>
<dbReference type="GO" id="GO:0016787">
    <property type="term" value="F:hydrolase activity"/>
    <property type="evidence" value="ECO:0007669"/>
    <property type="project" value="UniProtKB-KW"/>
</dbReference>
<dbReference type="PANTHER" id="PTHR43540">
    <property type="entry name" value="PEROXYUREIDOACRYLATE/UREIDOACRYLATE AMIDOHYDROLASE-RELATED"/>
    <property type="match status" value="1"/>
</dbReference>
<dbReference type="PANTHER" id="PTHR43540:SF6">
    <property type="entry name" value="ISOCHORISMATASE-LIKE DOMAIN-CONTAINING PROTEIN"/>
    <property type="match status" value="1"/>
</dbReference>
<dbReference type="CDD" id="cd00431">
    <property type="entry name" value="cysteine_hydrolases"/>
    <property type="match status" value="1"/>
</dbReference>
<dbReference type="Gene3D" id="3.40.50.850">
    <property type="entry name" value="Isochorismatase-like"/>
    <property type="match status" value="1"/>
</dbReference>
<evidence type="ECO:0000259" key="2">
    <source>
        <dbReference type="Pfam" id="PF00857"/>
    </source>
</evidence>
<keyword evidence="4" id="KW-1185">Reference proteome</keyword>
<dbReference type="Pfam" id="PF00857">
    <property type="entry name" value="Isochorismatase"/>
    <property type="match status" value="1"/>
</dbReference>
<dbReference type="Proteomes" id="UP000494330">
    <property type="component" value="Unassembled WGS sequence"/>
</dbReference>
<dbReference type="InterPro" id="IPR000868">
    <property type="entry name" value="Isochorismatase-like_dom"/>
</dbReference>
<evidence type="ECO:0000313" key="3">
    <source>
        <dbReference type="EMBL" id="VWC36599.1"/>
    </source>
</evidence>
<protein>
    <submittedName>
        <fullName evidence="3">Isochorismatase hydrolase</fullName>
    </submittedName>
</protein>
<dbReference type="InterPro" id="IPR036380">
    <property type="entry name" value="Isochorismatase-like_sf"/>
</dbReference>
<name>A0A6J5F8U8_9BURK</name>
<feature type="domain" description="Isochorismatase-like" evidence="2">
    <location>
        <begin position="13"/>
        <end position="203"/>
    </location>
</feature>
<dbReference type="InterPro" id="IPR050272">
    <property type="entry name" value="Isochorismatase-like_hydrls"/>
</dbReference>
<dbReference type="RefSeq" id="WP_034200505.1">
    <property type="nucleotide sequence ID" value="NZ_CABVQD010000037.1"/>
</dbReference>
<accession>A0A6J5F8U8</accession>
<gene>
    <name evidence="3" type="ORF">BPA30113_06616</name>
</gene>
<evidence type="ECO:0000256" key="1">
    <source>
        <dbReference type="ARBA" id="ARBA00022801"/>
    </source>
</evidence>
<proteinExistence type="predicted"/>
<sequence length="212" mass="23235">MSYQIKQIEPEKTVVIVVDMQADFVAAGAPMLARQAHDFAPRLAESLARCRNLGIRVIYTAHVHRSDRSDIGHYGDLYPPIEQQTALVDGTPGADIYPPLAPAAGEHVIKKHRYSAFFATDLDLMLREWGITTVAITGTTTECCCHATARDAMFRNYHVAFLSDLTGTFDYPDTGYGAMTAEQIHDATLVILGASTAHVMTSEVFFGKVTGR</sequence>
<reference evidence="3 4" key="1">
    <citation type="submission" date="2019-09" db="EMBL/GenBank/DDBJ databases">
        <authorList>
            <person name="Depoorter E."/>
        </authorList>
    </citation>
    <scope>NUCLEOTIDE SEQUENCE [LARGE SCALE GENOMIC DNA]</scope>
    <source>
        <strain evidence="3">LMG 30113</strain>
    </source>
</reference>